<comment type="caution">
    <text evidence="1">The sequence shown here is derived from an EMBL/GenBank/DDBJ whole genome shotgun (WGS) entry which is preliminary data.</text>
</comment>
<accession>A0ABU7B263</accession>
<dbReference type="EMBL" id="JAHUTI010039715">
    <property type="protein sequence ID" value="MED6244612.1"/>
    <property type="molecule type" value="Genomic_DNA"/>
</dbReference>
<keyword evidence="2" id="KW-1185">Reference proteome</keyword>
<proteinExistence type="predicted"/>
<dbReference type="Proteomes" id="UP001345963">
    <property type="component" value="Unassembled WGS sequence"/>
</dbReference>
<sequence>MVQVLYSNLNHAVALPVCLRLLSSCRGKLFFVAPSIFSSPLTNFHVITEEKHLHTMMLPPLYLYISEILKRIMHHIPSSSQLCSTLCFAITYNHNNSTLKTLGPMGQNMKEAKKYA</sequence>
<reference evidence="1 2" key="1">
    <citation type="submission" date="2021-07" db="EMBL/GenBank/DDBJ databases">
        <authorList>
            <person name="Palmer J.M."/>
        </authorList>
    </citation>
    <scope>NUCLEOTIDE SEQUENCE [LARGE SCALE GENOMIC DNA]</scope>
    <source>
        <strain evidence="1 2">AT_MEX2019</strain>
        <tissue evidence="1">Muscle</tissue>
    </source>
</reference>
<evidence type="ECO:0000313" key="2">
    <source>
        <dbReference type="Proteomes" id="UP001345963"/>
    </source>
</evidence>
<protein>
    <submittedName>
        <fullName evidence="1">Uncharacterized protein</fullName>
    </submittedName>
</protein>
<organism evidence="1 2">
    <name type="scientific">Ataeniobius toweri</name>
    <dbReference type="NCBI Taxonomy" id="208326"/>
    <lineage>
        <taxon>Eukaryota</taxon>
        <taxon>Metazoa</taxon>
        <taxon>Chordata</taxon>
        <taxon>Craniata</taxon>
        <taxon>Vertebrata</taxon>
        <taxon>Euteleostomi</taxon>
        <taxon>Actinopterygii</taxon>
        <taxon>Neopterygii</taxon>
        <taxon>Teleostei</taxon>
        <taxon>Neoteleostei</taxon>
        <taxon>Acanthomorphata</taxon>
        <taxon>Ovalentaria</taxon>
        <taxon>Atherinomorphae</taxon>
        <taxon>Cyprinodontiformes</taxon>
        <taxon>Goodeidae</taxon>
        <taxon>Ataeniobius</taxon>
    </lineage>
</organism>
<name>A0ABU7B263_9TELE</name>
<evidence type="ECO:0000313" key="1">
    <source>
        <dbReference type="EMBL" id="MED6244612.1"/>
    </source>
</evidence>
<gene>
    <name evidence="1" type="ORF">ATANTOWER_018207</name>
</gene>